<organism evidence="6 7">
    <name type="scientific">Erwinia psidii</name>
    <dbReference type="NCBI Taxonomy" id="69224"/>
    <lineage>
        <taxon>Bacteria</taxon>
        <taxon>Pseudomonadati</taxon>
        <taxon>Pseudomonadota</taxon>
        <taxon>Gammaproteobacteria</taxon>
        <taxon>Enterobacterales</taxon>
        <taxon>Erwiniaceae</taxon>
        <taxon>Erwinia</taxon>
    </lineage>
</organism>
<comment type="caution">
    <text evidence="6">The sequence shown here is derived from an EMBL/GenBank/DDBJ whole genome shotgun (WGS) entry which is preliminary data.</text>
</comment>
<name>A0A3N6SHP4_9GAMM</name>
<dbReference type="Proteomes" id="UP000279457">
    <property type="component" value="Unassembled WGS sequence"/>
</dbReference>
<keyword evidence="1" id="KW-0444">Lipid biosynthesis</keyword>
<evidence type="ECO:0000256" key="2">
    <source>
        <dbReference type="ARBA" id="ARBA00022801"/>
    </source>
</evidence>
<evidence type="ECO:0000313" key="7">
    <source>
        <dbReference type="Proteomes" id="UP000279457"/>
    </source>
</evidence>
<evidence type="ECO:0000256" key="5">
    <source>
        <dbReference type="ARBA" id="ARBA00023160"/>
    </source>
</evidence>
<gene>
    <name evidence="6" type="ORF">EB241_03185</name>
</gene>
<dbReference type="Pfam" id="PF04336">
    <property type="entry name" value="ACP_PD"/>
    <property type="match status" value="1"/>
</dbReference>
<keyword evidence="7" id="KW-1185">Reference proteome</keyword>
<dbReference type="AlphaFoldDB" id="A0A3N6SHP4"/>
<keyword evidence="5" id="KW-0275">Fatty acid biosynthesis</keyword>
<dbReference type="GO" id="GO:0006633">
    <property type="term" value="P:fatty acid biosynthetic process"/>
    <property type="evidence" value="ECO:0007669"/>
    <property type="project" value="UniProtKB-KW"/>
</dbReference>
<dbReference type="GO" id="GO:0008770">
    <property type="term" value="F:[acyl-carrier-protein] phosphodiesterase activity"/>
    <property type="evidence" value="ECO:0007669"/>
    <property type="project" value="InterPro"/>
</dbReference>
<dbReference type="OrthoDB" id="8442777at2"/>
<dbReference type="EMBL" id="RHHM01000002">
    <property type="protein sequence ID" value="RQM39453.1"/>
    <property type="molecule type" value="Genomic_DNA"/>
</dbReference>
<reference evidence="6 7" key="1">
    <citation type="submission" date="2018-10" db="EMBL/GenBank/DDBJ databases">
        <title>Draft genome sequence for the type isolate of Erwinia psidii, agent causal of bacterial blight in guava (Psidium guajava) and wilt and die-back of Eucalyptus spp.</title>
        <authorList>
            <person name="Hermenegildo P.S."/>
            <person name="Santos S.A."/>
            <person name="Guimaraes L.M.S."/>
            <person name="Vidigal P.M.P."/>
            <person name="Pereira I.C."/>
            <person name="Badel J.L."/>
            <person name="Alfenas-Zerbini P."/>
            <person name="Ferreira M.A.S.V."/>
            <person name="Alfenas A.C."/>
        </authorList>
    </citation>
    <scope>NUCLEOTIDE SEQUENCE [LARGE SCALE GENOMIC DNA]</scope>
    <source>
        <strain evidence="6 7">IBSBF 435</strain>
    </source>
</reference>
<evidence type="ECO:0000256" key="4">
    <source>
        <dbReference type="ARBA" id="ARBA00023098"/>
    </source>
</evidence>
<dbReference type="PANTHER" id="PTHR38764">
    <property type="entry name" value="ACYL CARRIER PROTEIN PHOSPHODIESTERASE"/>
    <property type="match status" value="1"/>
</dbReference>
<keyword evidence="3" id="KW-0276">Fatty acid metabolism</keyword>
<dbReference type="PANTHER" id="PTHR38764:SF1">
    <property type="entry name" value="ACYL CARRIER PROTEIN PHOSPHODIESTERASE"/>
    <property type="match status" value="1"/>
</dbReference>
<dbReference type="PIRSF" id="PIRSF011489">
    <property type="entry name" value="DUF479"/>
    <property type="match status" value="1"/>
</dbReference>
<keyword evidence="4" id="KW-0443">Lipid metabolism</keyword>
<proteinExistence type="predicted"/>
<keyword evidence="2" id="KW-0378">Hydrolase</keyword>
<protein>
    <submittedName>
        <fullName evidence="6">DUF479 domain-containing protein</fullName>
    </submittedName>
</protein>
<evidence type="ECO:0000256" key="3">
    <source>
        <dbReference type="ARBA" id="ARBA00022832"/>
    </source>
</evidence>
<evidence type="ECO:0000313" key="6">
    <source>
        <dbReference type="EMBL" id="RQM39453.1"/>
    </source>
</evidence>
<accession>A0A3N6SHP4</accession>
<dbReference type="InterPro" id="IPR007431">
    <property type="entry name" value="ACP_PD"/>
</dbReference>
<dbReference type="RefSeq" id="WP_124231762.1">
    <property type="nucleotide sequence ID" value="NZ_RHHM01000002.1"/>
</dbReference>
<evidence type="ECO:0000256" key="1">
    <source>
        <dbReference type="ARBA" id="ARBA00022516"/>
    </source>
</evidence>
<sequence>MNFLAHLHLATLAGSSLTGNLMADYVRGNPHGMWPEQIAQGIQLHRRIDAMTDSLPEVRAARALFRGQTWRVAPIALDIIWDHFLALQWNTIQPEISLPVFLADCHSVIHRELHTTPPRFRTLNEHLWTERWMEKYADVDWLKKVFSGIASRRPRLAALTESHQDFTDNYQNLSEIFWQFYPTMMKQAVRRQL</sequence>